<accession>A0A067NAI7</accession>
<sequence>MANVALGFAPLPTNSTLHLPLTPENLPLVMELLAMLRGEYDQNPSSITWTAANNDNARYLVPTNMPELNTAKVDVDESPTDFACSHCGVQNFVKDRKQYYAITLGQQVGVVQGADTGRALIDRVSGGVCIGFRSEALAVEHFQKGVRGGTVAVRRPATTK</sequence>
<name>A0A067NAI7_PLEO1</name>
<evidence type="ECO:0000313" key="1">
    <source>
        <dbReference type="EMBL" id="KDQ23970.1"/>
    </source>
</evidence>
<dbReference type="Proteomes" id="UP000027073">
    <property type="component" value="Unassembled WGS sequence"/>
</dbReference>
<protein>
    <submittedName>
        <fullName evidence="1">Uncharacterized protein</fullName>
    </submittedName>
</protein>
<reference evidence="2" key="1">
    <citation type="journal article" date="2014" name="Proc. Natl. Acad. Sci. U.S.A.">
        <title>Extensive sampling of basidiomycete genomes demonstrates inadequacy of the white-rot/brown-rot paradigm for wood decay fungi.</title>
        <authorList>
            <person name="Riley R."/>
            <person name="Salamov A.A."/>
            <person name="Brown D.W."/>
            <person name="Nagy L.G."/>
            <person name="Floudas D."/>
            <person name="Held B.W."/>
            <person name="Levasseur A."/>
            <person name="Lombard V."/>
            <person name="Morin E."/>
            <person name="Otillar R."/>
            <person name="Lindquist E.A."/>
            <person name="Sun H."/>
            <person name="LaButti K.M."/>
            <person name="Schmutz J."/>
            <person name="Jabbour D."/>
            <person name="Luo H."/>
            <person name="Baker S.E."/>
            <person name="Pisabarro A.G."/>
            <person name="Walton J.D."/>
            <person name="Blanchette R.A."/>
            <person name="Henrissat B."/>
            <person name="Martin F."/>
            <person name="Cullen D."/>
            <person name="Hibbett D.S."/>
            <person name="Grigoriev I.V."/>
        </authorList>
    </citation>
    <scope>NUCLEOTIDE SEQUENCE [LARGE SCALE GENOMIC DNA]</scope>
    <source>
        <strain evidence="2">PC15</strain>
    </source>
</reference>
<dbReference type="AlphaFoldDB" id="A0A067NAI7"/>
<gene>
    <name evidence="1" type="ORF">PLEOSDRAFT_1108434</name>
</gene>
<dbReference type="VEuPathDB" id="FungiDB:PLEOSDRAFT_1108434"/>
<dbReference type="EMBL" id="KL198012">
    <property type="protein sequence ID" value="KDQ23970.1"/>
    <property type="molecule type" value="Genomic_DNA"/>
</dbReference>
<dbReference type="HOGENOM" id="CLU_1652885_0_0_1"/>
<proteinExistence type="predicted"/>
<dbReference type="OrthoDB" id="2889119at2759"/>
<evidence type="ECO:0000313" key="2">
    <source>
        <dbReference type="Proteomes" id="UP000027073"/>
    </source>
</evidence>
<dbReference type="InParanoid" id="A0A067NAI7"/>
<organism evidence="1 2">
    <name type="scientific">Pleurotus ostreatus (strain PC15)</name>
    <name type="common">Oyster mushroom</name>
    <dbReference type="NCBI Taxonomy" id="1137138"/>
    <lineage>
        <taxon>Eukaryota</taxon>
        <taxon>Fungi</taxon>
        <taxon>Dikarya</taxon>
        <taxon>Basidiomycota</taxon>
        <taxon>Agaricomycotina</taxon>
        <taxon>Agaricomycetes</taxon>
        <taxon>Agaricomycetidae</taxon>
        <taxon>Agaricales</taxon>
        <taxon>Pleurotineae</taxon>
        <taxon>Pleurotaceae</taxon>
        <taxon>Pleurotus</taxon>
    </lineage>
</organism>